<reference evidence="1 2" key="1">
    <citation type="journal article" date="2014" name="Int. J. Syst. Evol. Microbiol.">
        <title>Complete genome sequence of Corynebacterium casei LMG S-19264T (=DSM 44701T), isolated from a smear-ripened cheese.</title>
        <authorList>
            <consortium name="US DOE Joint Genome Institute (JGI-PGF)"/>
            <person name="Walter F."/>
            <person name="Albersmeier A."/>
            <person name="Kalinowski J."/>
            <person name="Ruckert C."/>
        </authorList>
    </citation>
    <scope>NUCLEOTIDE SEQUENCE [LARGE SCALE GENOMIC DNA]</scope>
    <source>
        <strain evidence="1 2">KCTC 19473</strain>
    </source>
</reference>
<name>A0A918XLA4_9ACTN</name>
<sequence>MRMSMMPVPTSTHAPQPAPLDVTYLALVLDQTEPEIHAPGQLPGETLAETAARRAAAADITNEILTNEGWAA</sequence>
<dbReference type="AlphaFoldDB" id="A0A918XLA4"/>
<accession>A0A918XLA4</accession>
<dbReference type="Proteomes" id="UP000654947">
    <property type="component" value="Unassembled WGS sequence"/>
</dbReference>
<comment type="caution">
    <text evidence="1">The sequence shown here is derived from an EMBL/GenBank/DDBJ whole genome shotgun (WGS) entry which is preliminary data.</text>
</comment>
<proteinExistence type="predicted"/>
<evidence type="ECO:0000313" key="2">
    <source>
        <dbReference type="Proteomes" id="UP000654947"/>
    </source>
</evidence>
<protein>
    <submittedName>
        <fullName evidence="1">Uncharacterized protein</fullName>
    </submittedName>
</protein>
<gene>
    <name evidence="1" type="ORF">GCM10007147_45000</name>
</gene>
<organism evidence="1 2">
    <name type="scientific">Nocardiopsis kunsanensis</name>
    <dbReference type="NCBI Taxonomy" id="141693"/>
    <lineage>
        <taxon>Bacteria</taxon>
        <taxon>Bacillati</taxon>
        <taxon>Actinomycetota</taxon>
        <taxon>Actinomycetes</taxon>
        <taxon>Streptosporangiales</taxon>
        <taxon>Nocardiopsidaceae</taxon>
        <taxon>Nocardiopsis</taxon>
    </lineage>
</organism>
<dbReference type="EMBL" id="BMXL01000045">
    <property type="protein sequence ID" value="GHD37161.1"/>
    <property type="molecule type" value="Genomic_DNA"/>
</dbReference>
<evidence type="ECO:0000313" key="1">
    <source>
        <dbReference type="EMBL" id="GHD37161.1"/>
    </source>
</evidence>
<keyword evidence="2" id="KW-1185">Reference proteome</keyword>